<dbReference type="AlphaFoldDB" id="A0A2G8KJK3"/>
<evidence type="ECO:0008006" key="9">
    <source>
        <dbReference type="Google" id="ProtNLM"/>
    </source>
</evidence>
<evidence type="ECO:0000256" key="5">
    <source>
        <dbReference type="ARBA" id="ARBA00023329"/>
    </source>
</evidence>
<evidence type="ECO:0000256" key="2">
    <source>
        <dbReference type="ARBA" id="ARBA00022824"/>
    </source>
</evidence>
<evidence type="ECO:0000313" key="8">
    <source>
        <dbReference type="Proteomes" id="UP000230750"/>
    </source>
</evidence>
<evidence type="ECO:0000256" key="4">
    <source>
        <dbReference type="ARBA" id="ARBA00023136"/>
    </source>
</evidence>
<dbReference type="PANTHER" id="PTHR31792">
    <property type="entry name" value="VACUOLAR ATPASE ASSEMBLY INTEGRAL MEMBRANE PROTEIN VMA21"/>
    <property type="match status" value="1"/>
</dbReference>
<dbReference type="InterPro" id="IPR019013">
    <property type="entry name" value="Vma21"/>
</dbReference>
<dbReference type="GO" id="GO:0070072">
    <property type="term" value="P:vacuolar proton-transporting V-type ATPase complex assembly"/>
    <property type="evidence" value="ECO:0007669"/>
    <property type="project" value="InterPro"/>
</dbReference>
<organism evidence="7 8">
    <name type="scientific">Stichopus japonicus</name>
    <name type="common">Sea cucumber</name>
    <dbReference type="NCBI Taxonomy" id="307972"/>
    <lineage>
        <taxon>Eukaryota</taxon>
        <taxon>Metazoa</taxon>
        <taxon>Echinodermata</taxon>
        <taxon>Eleutherozoa</taxon>
        <taxon>Echinozoa</taxon>
        <taxon>Holothuroidea</taxon>
        <taxon>Aspidochirotacea</taxon>
        <taxon>Aspidochirotida</taxon>
        <taxon>Stichopodidae</taxon>
        <taxon>Apostichopus</taxon>
    </lineage>
</organism>
<reference evidence="7 8" key="1">
    <citation type="journal article" date="2017" name="PLoS Biol.">
        <title>The sea cucumber genome provides insights into morphological evolution and visceral regeneration.</title>
        <authorList>
            <person name="Zhang X."/>
            <person name="Sun L."/>
            <person name="Yuan J."/>
            <person name="Sun Y."/>
            <person name="Gao Y."/>
            <person name="Zhang L."/>
            <person name="Li S."/>
            <person name="Dai H."/>
            <person name="Hamel J.F."/>
            <person name="Liu C."/>
            <person name="Yu Y."/>
            <person name="Liu S."/>
            <person name="Lin W."/>
            <person name="Guo K."/>
            <person name="Jin S."/>
            <person name="Xu P."/>
            <person name="Storey K.B."/>
            <person name="Huan P."/>
            <person name="Zhang T."/>
            <person name="Zhou Y."/>
            <person name="Zhang J."/>
            <person name="Lin C."/>
            <person name="Li X."/>
            <person name="Xing L."/>
            <person name="Huo D."/>
            <person name="Sun M."/>
            <person name="Wang L."/>
            <person name="Mercier A."/>
            <person name="Li F."/>
            <person name="Yang H."/>
            <person name="Xiang J."/>
        </authorList>
    </citation>
    <scope>NUCLEOTIDE SEQUENCE [LARGE SCALE GENOMIC DNA]</scope>
    <source>
        <strain evidence="7">Shaxun</strain>
        <tissue evidence="7">Muscle</tissue>
    </source>
</reference>
<sequence length="137" mass="15326">MLRCIFLFAELQRVIQGVNKFHRTVEEVCSREDYSSSVKIVKSIQKTNMPADLGYSEKKEKSIALTAIFYTLMVIFVPMVTYGVSKSLIFVGLFSMDDSSSTTAAAISAVVAVHIVLVFFIMAAFKEDRRTLAHKSD</sequence>
<protein>
    <recommendedName>
        <fullName evidence="9">Vacuolar ATPase assembly integral membrane protein VMA21 homolog</fullName>
    </recommendedName>
</protein>
<dbReference type="OrthoDB" id="160405at2759"/>
<evidence type="ECO:0000256" key="1">
    <source>
        <dbReference type="ARBA" id="ARBA00022692"/>
    </source>
</evidence>
<dbReference type="Pfam" id="PF09446">
    <property type="entry name" value="VMA21"/>
    <property type="match status" value="1"/>
</dbReference>
<proteinExistence type="predicted"/>
<feature type="transmembrane region" description="Helical" evidence="6">
    <location>
        <begin position="104"/>
        <end position="125"/>
    </location>
</feature>
<keyword evidence="8" id="KW-1185">Reference proteome</keyword>
<accession>A0A2G8KJK3</accession>
<keyword evidence="5" id="KW-0968">Cytoplasmic vesicle</keyword>
<dbReference type="PANTHER" id="PTHR31792:SF3">
    <property type="entry name" value="VACUOLAR ATPASE ASSEMBLY INTEGRAL MEMBRANE PROTEIN VMA21"/>
    <property type="match status" value="1"/>
</dbReference>
<name>A0A2G8KJK3_STIJA</name>
<keyword evidence="4 6" id="KW-0472">Membrane</keyword>
<feature type="transmembrane region" description="Helical" evidence="6">
    <location>
        <begin position="63"/>
        <end position="84"/>
    </location>
</feature>
<evidence type="ECO:0000256" key="3">
    <source>
        <dbReference type="ARBA" id="ARBA00022989"/>
    </source>
</evidence>
<keyword evidence="3 6" id="KW-1133">Transmembrane helix</keyword>
<keyword evidence="2" id="KW-0256">Endoplasmic reticulum</keyword>
<dbReference type="GO" id="GO:0005789">
    <property type="term" value="C:endoplasmic reticulum membrane"/>
    <property type="evidence" value="ECO:0007669"/>
    <property type="project" value="TreeGrafter"/>
</dbReference>
<gene>
    <name evidence="7" type="ORF">BSL78_15016</name>
</gene>
<dbReference type="EMBL" id="MRZV01000539">
    <property type="protein sequence ID" value="PIK48140.1"/>
    <property type="molecule type" value="Genomic_DNA"/>
</dbReference>
<dbReference type="STRING" id="307972.A0A2G8KJK3"/>
<comment type="caution">
    <text evidence="7">The sequence shown here is derived from an EMBL/GenBank/DDBJ whole genome shotgun (WGS) entry which is preliminary data.</text>
</comment>
<evidence type="ECO:0000313" key="7">
    <source>
        <dbReference type="EMBL" id="PIK48140.1"/>
    </source>
</evidence>
<evidence type="ECO:0000256" key="6">
    <source>
        <dbReference type="SAM" id="Phobius"/>
    </source>
</evidence>
<dbReference type="Proteomes" id="UP000230750">
    <property type="component" value="Unassembled WGS sequence"/>
</dbReference>
<keyword evidence="1 6" id="KW-0812">Transmembrane</keyword>
<dbReference type="GO" id="GO:0031410">
    <property type="term" value="C:cytoplasmic vesicle"/>
    <property type="evidence" value="ECO:0007669"/>
    <property type="project" value="UniProtKB-KW"/>
</dbReference>